<proteinExistence type="predicted"/>
<evidence type="ECO:0000313" key="3">
    <source>
        <dbReference type="Proteomes" id="UP000254794"/>
    </source>
</evidence>
<sequence length="423" mass="48990">MFNYKNLIGTQHKLALASIISHLYDPIESEIPSDPVFVHYENNSFIRLFSRQTLLSLQTRLQECPKIIEEGLQDKSFIKLALKEYTPCNKEEIIYKKILTKMVDAGLNFGQIAEECLGIDAAMYLLTGMPENSNITFELSDLPREMIFFIDYIIQLHQLRMNQQDVGESNNIDVEHKSLSIFAERKLVCLQTAIIEENRRKLLSNTGKVLTNNQVLCPFSRDVINVKQSLASARKAKLFLQLIIATAKINALQEPEIDSFLKRQNPNYLREAYQALNQYISNPTIRFTVEQQKLLNNIGVNKIIKPDNYFNLTKRYQHLWNENKSLKENTLTVLSDYSKLNTSLPNFNLFMTCHWARHHHHIVKKAIKRIKENDSIKQVIADLEDQAQVNPKFNPAGSLVRRLEFIKLHFKELNGLTNKILLC</sequence>
<keyword evidence="3" id="KW-1185">Reference proteome</keyword>
<organism evidence="2 3">
    <name type="scientific">Legionella busanensis</name>
    <dbReference type="NCBI Taxonomy" id="190655"/>
    <lineage>
        <taxon>Bacteria</taxon>
        <taxon>Pseudomonadati</taxon>
        <taxon>Pseudomonadota</taxon>
        <taxon>Gammaproteobacteria</taxon>
        <taxon>Legionellales</taxon>
        <taxon>Legionellaceae</taxon>
        <taxon>Legionella</taxon>
    </lineage>
</organism>
<dbReference type="AlphaFoldDB" id="A0A378JK33"/>
<accession>A0A378JK33</accession>
<dbReference type="RefSeq" id="WP_115330288.1">
    <property type="nucleotide sequence ID" value="NZ_CAAAHP010000004.1"/>
</dbReference>
<dbReference type="InterPro" id="IPR041234">
    <property type="entry name" value="RavJ-like_C"/>
</dbReference>
<gene>
    <name evidence="2" type="ORF">NCTC13316_00662</name>
</gene>
<feature type="domain" description="RavJ-like C-terminal" evidence="1">
    <location>
        <begin position="315"/>
        <end position="407"/>
    </location>
</feature>
<reference evidence="2 3" key="1">
    <citation type="submission" date="2018-06" db="EMBL/GenBank/DDBJ databases">
        <authorList>
            <consortium name="Pathogen Informatics"/>
            <person name="Doyle S."/>
        </authorList>
    </citation>
    <scope>NUCLEOTIDE SEQUENCE [LARGE SCALE GENOMIC DNA]</scope>
    <source>
        <strain evidence="2 3">NCTC13316</strain>
    </source>
</reference>
<dbReference type="OrthoDB" id="5654066at2"/>
<evidence type="ECO:0000259" key="1">
    <source>
        <dbReference type="Pfam" id="PF18493"/>
    </source>
</evidence>
<name>A0A378JK33_9GAMM</name>
<dbReference type="EMBL" id="UGOD01000001">
    <property type="protein sequence ID" value="STX50579.1"/>
    <property type="molecule type" value="Genomic_DNA"/>
</dbReference>
<evidence type="ECO:0000313" key="2">
    <source>
        <dbReference type="EMBL" id="STX50579.1"/>
    </source>
</evidence>
<dbReference type="Pfam" id="PF18493">
    <property type="entry name" value="DUF5617"/>
    <property type="match status" value="1"/>
</dbReference>
<dbReference type="Proteomes" id="UP000254794">
    <property type="component" value="Unassembled WGS sequence"/>
</dbReference>
<protein>
    <recommendedName>
        <fullName evidence="1">RavJ-like C-terminal domain-containing protein</fullName>
    </recommendedName>
</protein>